<feature type="domain" description="Spore protein YkvP/CgeB glycosyl transferase-like" evidence="1">
    <location>
        <begin position="250"/>
        <end position="384"/>
    </location>
</feature>
<keyword evidence="2" id="KW-0808">Transferase</keyword>
<comment type="caution">
    <text evidence="2">The sequence shown here is derived from an EMBL/GenBank/DDBJ whole genome shotgun (WGS) entry which is preliminary data.</text>
</comment>
<dbReference type="Proteomes" id="UP001144341">
    <property type="component" value="Unassembled WGS sequence"/>
</dbReference>
<evidence type="ECO:0000259" key="1">
    <source>
        <dbReference type="Pfam" id="PF13524"/>
    </source>
</evidence>
<evidence type="ECO:0000313" key="2">
    <source>
        <dbReference type="EMBL" id="MCZ4221794.1"/>
    </source>
</evidence>
<organism evidence="2 3">
    <name type="scientific">Pedobacter rhodius</name>
    <dbReference type="NCBI Taxonomy" id="3004098"/>
    <lineage>
        <taxon>Bacteria</taxon>
        <taxon>Pseudomonadati</taxon>
        <taxon>Bacteroidota</taxon>
        <taxon>Sphingobacteriia</taxon>
        <taxon>Sphingobacteriales</taxon>
        <taxon>Sphingobacteriaceae</taxon>
        <taxon>Pedobacter</taxon>
    </lineage>
</organism>
<sequence>MKIVLITSGQPSLNPRLVKEADTLVAAGYRVKVIYQYWNNWGTELDRELLKTKKWSFQLIGGSPDKQRLLYNFTRLQWKIGKLLVEKFGFKSWRELAIGRCTKQVIRAAENNIANLYIAHNLAALPAAALAAKKNNSKCGFDAEDFHRNEVTDNIFDYDFKLKKNIEDKYIKQLDYLSTASPLISLAYSEIYPEQEPVTILNAFPKQLITRQGSVDDCKLKLFWFSQTIGIGRGLEELIEALAFIKDYIIELHLLGNYDDQTKKSFEKISSAYSFNPDLIHYYHPIAPQKIFAFASQFDLGIASEISSPKNRDICLTNKIFTYIQSGLAVIASDTTAQKKLFEEYPDMGIVYKKNNPESLAAAIKIYIENRELLRKHQNRAYKYATETLNWEVEQEKFLSIVKYTLEN</sequence>
<keyword evidence="2" id="KW-0328">Glycosyltransferase</keyword>
<evidence type="ECO:0000313" key="3">
    <source>
        <dbReference type="Proteomes" id="UP001144341"/>
    </source>
</evidence>
<reference evidence="2" key="1">
    <citation type="submission" date="2022-12" db="EMBL/GenBank/DDBJ databases">
        <title>Genome sequence of SJ11.</title>
        <authorList>
            <person name="Woo H."/>
        </authorList>
    </citation>
    <scope>NUCLEOTIDE SEQUENCE</scope>
    <source>
        <strain evidence="2">SJ11</strain>
    </source>
</reference>
<keyword evidence="3" id="KW-1185">Reference proteome</keyword>
<dbReference type="Pfam" id="PF13524">
    <property type="entry name" value="Glyco_trans_1_2"/>
    <property type="match status" value="1"/>
</dbReference>
<accession>A0ABT4KS95</accession>
<protein>
    <submittedName>
        <fullName evidence="2">Glycosyltransferase</fullName>
        <ecNumber evidence="2">2.4.-.-</ecNumber>
    </submittedName>
</protein>
<dbReference type="InterPro" id="IPR055259">
    <property type="entry name" value="YkvP/CgeB_Glyco_trans-like"/>
</dbReference>
<gene>
    <name evidence="2" type="ORF">O0931_00635</name>
</gene>
<dbReference type="Gene3D" id="3.40.50.2000">
    <property type="entry name" value="Glycogen Phosphorylase B"/>
    <property type="match status" value="1"/>
</dbReference>
<dbReference type="RefSeq" id="WP_269413631.1">
    <property type="nucleotide sequence ID" value="NZ_JAPWGL010000001.1"/>
</dbReference>
<dbReference type="SUPFAM" id="SSF53756">
    <property type="entry name" value="UDP-Glycosyltransferase/glycogen phosphorylase"/>
    <property type="match status" value="1"/>
</dbReference>
<name>A0ABT4KS95_9SPHI</name>
<dbReference type="EC" id="2.4.-.-" evidence="2"/>
<dbReference type="GO" id="GO:0016757">
    <property type="term" value="F:glycosyltransferase activity"/>
    <property type="evidence" value="ECO:0007669"/>
    <property type="project" value="UniProtKB-KW"/>
</dbReference>
<dbReference type="EMBL" id="JAPWGL010000001">
    <property type="protein sequence ID" value="MCZ4221794.1"/>
    <property type="molecule type" value="Genomic_DNA"/>
</dbReference>
<proteinExistence type="predicted"/>